<feature type="transmembrane region" description="Helical" evidence="1">
    <location>
        <begin position="68"/>
        <end position="87"/>
    </location>
</feature>
<evidence type="ECO:0000313" key="3">
    <source>
        <dbReference type="Proteomes" id="UP000663865"/>
    </source>
</evidence>
<evidence type="ECO:0008006" key="4">
    <source>
        <dbReference type="Google" id="ProtNLM"/>
    </source>
</evidence>
<dbReference type="SUPFAM" id="SSF81321">
    <property type="entry name" value="Family A G protein-coupled receptor-like"/>
    <property type="match status" value="1"/>
</dbReference>
<organism evidence="2 3">
    <name type="scientific">Rotaria socialis</name>
    <dbReference type="NCBI Taxonomy" id="392032"/>
    <lineage>
        <taxon>Eukaryota</taxon>
        <taxon>Metazoa</taxon>
        <taxon>Spiralia</taxon>
        <taxon>Gnathifera</taxon>
        <taxon>Rotifera</taxon>
        <taxon>Eurotatoria</taxon>
        <taxon>Bdelloidea</taxon>
        <taxon>Philodinida</taxon>
        <taxon>Philodinidae</taxon>
        <taxon>Rotaria</taxon>
    </lineage>
</organism>
<gene>
    <name evidence="2" type="ORF">KIK155_LOCUS24968</name>
</gene>
<keyword evidence="1" id="KW-0812">Transmembrane</keyword>
<dbReference type="AlphaFoldDB" id="A0A818SU51"/>
<dbReference type="EMBL" id="CAJNYV010004508">
    <property type="protein sequence ID" value="CAF3675464.1"/>
    <property type="molecule type" value="Genomic_DNA"/>
</dbReference>
<protein>
    <recommendedName>
        <fullName evidence="4">G-protein coupled receptors family 1 profile domain-containing protein</fullName>
    </recommendedName>
</protein>
<feature type="transmembrane region" description="Helical" evidence="1">
    <location>
        <begin position="12"/>
        <end position="31"/>
    </location>
</feature>
<comment type="caution">
    <text evidence="2">The sequence shown here is derived from an EMBL/GenBank/DDBJ whole genome shotgun (WGS) entry which is preliminary data.</text>
</comment>
<evidence type="ECO:0000256" key="1">
    <source>
        <dbReference type="SAM" id="Phobius"/>
    </source>
</evidence>
<keyword evidence="1" id="KW-0472">Membrane</keyword>
<sequence length="179" mass="21044">MVSTKQKNFYHYLPPVLIIVCLFSFCTVVIFRPPYHNRFDFKSVECGSNPCFLSIDILAACESVMHSALPTLIIAVLSIALLYRVIAHKKRLQQPIQWRKHRRMSMQILTISAVYLFLNFPLTIIMLVQLFKIQEHILALELSFIFSFLHMVLYFPYRSLYVSILFLIINMKIKELLQL</sequence>
<proteinExistence type="predicted"/>
<feature type="transmembrane region" description="Helical" evidence="1">
    <location>
        <begin position="108"/>
        <end position="131"/>
    </location>
</feature>
<keyword evidence="1" id="KW-1133">Transmembrane helix</keyword>
<accession>A0A818SU51</accession>
<dbReference type="Gene3D" id="1.20.1070.10">
    <property type="entry name" value="Rhodopsin 7-helix transmembrane proteins"/>
    <property type="match status" value="1"/>
</dbReference>
<evidence type="ECO:0000313" key="2">
    <source>
        <dbReference type="EMBL" id="CAF3675464.1"/>
    </source>
</evidence>
<feature type="transmembrane region" description="Helical" evidence="1">
    <location>
        <begin position="143"/>
        <end position="169"/>
    </location>
</feature>
<reference evidence="2" key="1">
    <citation type="submission" date="2021-02" db="EMBL/GenBank/DDBJ databases">
        <authorList>
            <person name="Nowell W R."/>
        </authorList>
    </citation>
    <scope>NUCLEOTIDE SEQUENCE</scope>
</reference>
<dbReference type="Proteomes" id="UP000663865">
    <property type="component" value="Unassembled WGS sequence"/>
</dbReference>
<name>A0A818SU51_9BILA</name>